<dbReference type="SUPFAM" id="SSF69255">
    <property type="entry name" value="gp5 N-terminal domain-like"/>
    <property type="match status" value="1"/>
</dbReference>
<evidence type="ECO:0000313" key="2">
    <source>
        <dbReference type="EMBL" id="RRJ88026.1"/>
    </source>
</evidence>
<dbReference type="EMBL" id="RQVR01000030">
    <property type="protein sequence ID" value="RRJ88026.1"/>
    <property type="molecule type" value="Genomic_DNA"/>
</dbReference>
<name>A0A3P3W2A8_9FLAO</name>
<dbReference type="Gene3D" id="3.55.50.10">
    <property type="entry name" value="Baseplate protein-like domains"/>
    <property type="match status" value="1"/>
</dbReference>
<comment type="caution">
    <text evidence="2">The sequence shown here is derived from an EMBL/GenBank/DDBJ whole genome shotgun (WGS) entry which is preliminary data.</text>
</comment>
<dbReference type="OrthoDB" id="727155at2"/>
<accession>A0A3P3W2A8</accession>
<dbReference type="InterPro" id="IPR006531">
    <property type="entry name" value="Gp5/Vgr_OB"/>
</dbReference>
<feature type="domain" description="Gp5/Type VI secretion system Vgr protein OB-fold" evidence="1">
    <location>
        <begin position="374"/>
        <end position="449"/>
    </location>
</feature>
<dbReference type="Pfam" id="PF04717">
    <property type="entry name" value="Phage_base_V"/>
    <property type="match status" value="1"/>
</dbReference>
<organism evidence="2 3">
    <name type="scientific">Flavobacterium macacae</name>
    <dbReference type="NCBI Taxonomy" id="2488993"/>
    <lineage>
        <taxon>Bacteria</taxon>
        <taxon>Pseudomonadati</taxon>
        <taxon>Bacteroidota</taxon>
        <taxon>Flavobacteriia</taxon>
        <taxon>Flavobacteriales</taxon>
        <taxon>Flavobacteriaceae</taxon>
        <taxon>Flavobacterium</taxon>
    </lineage>
</organism>
<evidence type="ECO:0000313" key="3">
    <source>
        <dbReference type="Proteomes" id="UP000271937"/>
    </source>
</evidence>
<keyword evidence="3" id="KW-1185">Reference proteome</keyword>
<protein>
    <submittedName>
        <fullName evidence="2">Type VI secretion system tip protein VgrG</fullName>
    </submittedName>
</protein>
<dbReference type="Gene3D" id="2.30.110.50">
    <property type="match status" value="1"/>
</dbReference>
<dbReference type="RefSeq" id="WP_125014190.1">
    <property type="nucleotide sequence ID" value="NZ_RQVR01000030.1"/>
</dbReference>
<reference evidence="2 3" key="1">
    <citation type="submission" date="2018-11" db="EMBL/GenBank/DDBJ databases">
        <title>Flavobacterium sp. nov., YIM 102600 draft genome.</title>
        <authorList>
            <person name="Li G."/>
            <person name="Jiang Y."/>
        </authorList>
    </citation>
    <scope>NUCLEOTIDE SEQUENCE [LARGE SCALE GENOMIC DNA]</scope>
    <source>
        <strain evidence="2 3">YIM 102600</strain>
    </source>
</reference>
<sequence length="591" mass="64182">MPISTKIVIEIAGETLSRFSQLVVEQKVQEHHKFSLLQPLPKEFVSQAIEKAQNYIGQSIKITIEPSTMAKDSPLLFNGIITEAQMVRTAGASGGIIINGYSPTILLEGTPNIKSFNDKALSSIVDEILGKYSADSLKPAVSIQKDATLPYTVQYNESDFAFLSRMAQKKGHWFYFNGEKLTFGKPQSKTFTLEYGRTLQSFNIEMRAKSLGFEYLGYDPSNGETQKANSMEVNYNPEGYAKTVFESSKKMFPNTSTMLYSQSLEEGNSKTHLTDRVTTQLQSRAADLVTAKGDSDETGLRLGDIVNIKEPAFSLTGNALDGLQEQSFGSYIITDIVHVCDESGNYHNTFDAVPDDVISPPYGNVHRFPIAASQPATIVSNDDPAGLGRVQVSFAWQEETGGKTPRLRMTNPHGGGGKGFYFIPEVGEEVLVAFEGGNAEKPFVLGAMYNGKGKSTQKDSSNNFKAIQTRGGHMIKFDDADGAESITISDKSGNTIVLNTNEKTITISSEEKMTFLSKEINIIGENNVNISSKKTAVDGSDSVTISSDTKVDTSAPAVSITGEKEVKVEGMQVDVNGSIATNVKGTVLNLN</sequence>
<dbReference type="InterPro" id="IPR037026">
    <property type="entry name" value="Vgr_OB-fold_dom_sf"/>
</dbReference>
<dbReference type="SUPFAM" id="SSF69349">
    <property type="entry name" value="Phage fibre proteins"/>
    <property type="match status" value="1"/>
</dbReference>
<gene>
    <name evidence="2" type="ORF">EG849_15020</name>
</gene>
<dbReference type="Proteomes" id="UP000271937">
    <property type="component" value="Unassembled WGS sequence"/>
</dbReference>
<dbReference type="AlphaFoldDB" id="A0A3P3W2A8"/>
<dbReference type="Gene3D" id="2.40.50.230">
    <property type="entry name" value="Gp5 N-terminal domain"/>
    <property type="match status" value="1"/>
</dbReference>
<dbReference type="Pfam" id="PF05954">
    <property type="entry name" value="Phage_GPD"/>
    <property type="match status" value="1"/>
</dbReference>
<evidence type="ECO:0000259" key="1">
    <source>
        <dbReference type="Pfam" id="PF04717"/>
    </source>
</evidence>
<dbReference type="SUPFAM" id="SSF69279">
    <property type="entry name" value="Phage tail proteins"/>
    <property type="match status" value="1"/>
</dbReference>
<proteinExistence type="predicted"/>